<dbReference type="PROSITE" id="PS51257">
    <property type="entry name" value="PROKAR_LIPOPROTEIN"/>
    <property type="match status" value="1"/>
</dbReference>
<dbReference type="OrthoDB" id="10286100at2759"/>
<evidence type="ECO:0000313" key="1">
    <source>
        <dbReference type="EMBL" id="KAJ7373740.1"/>
    </source>
</evidence>
<proteinExistence type="predicted"/>
<gene>
    <name evidence="1" type="ORF">OS493_011349</name>
</gene>
<dbReference type="AlphaFoldDB" id="A0A9X0CS70"/>
<organism evidence="1 2">
    <name type="scientific">Desmophyllum pertusum</name>
    <dbReference type="NCBI Taxonomy" id="174260"/>
    <lineage>
        <taxon>Eukaryota</taxon>
        <taxon>Metazoa</taxon>
        <taxon>Cnidaria</taxon>
        <taxon>Anthozoa</taxon>
        <taxon>Hexacorallia</taxon>
        <taxon>Scleractinia</taxon>
        <taxon>Caryophylliina</taxon>
        <taxon>Caryophylliidae</taxon>
        <taxon>Desmophyllum</taxon>
    </lineage>
</organism>
<reference evidence="1" key="1">
    <citation type="submission" date="2023-01" db="EMBL/GenBank/DDBJ databases">
        <title>Genome assembly of the deep-sea coral Lophelia pertusa.</title>
        <authorList>
            <person name="Herrera S."/>
            <person name="Cordes E."/>
        </authorList>
    </citation>
    <scope>NUCLEOTIDE SEQUENCE</scope>
    <source>
        <strain evidence="1">USNM1676648</strain>
        <tissue evidence="1">Polyp</tissue>
    </source>
</reference>
<keyword evidence="2" id="KW-1185">Reference proteome</keyword>
<name>A0A9X0CS70_9CNID</name>
<sequence length="133" mass="14853">MNCVRMAVKYILFAVLCATFVFSCHGGWITWVKLNTSPVCFGAKDNSYGAFTSGKNAFIWAFMLKHQSGGDLNCGNYGGGNSLWGCGANKKDIYTFLTDERNNIIGPRFSKPSEFSTYSVKYELPGYHRPHRP</sequence>
<comment type="caution">
    <text evidence="1">The sequence shown here is derived from an EMBL/GenBank/DDBJ whole genome shotgun (WGS) entry which is preliminary data.</text>
</comment>
<evidence type="ECO:0000313" key="2">
    <source>
        <dbReference type="Proteomes" id="UP001163046"/>
    </source>
</evidence>
<protein>
    <submittedName>
        <fullName evidence="1">Uncharacterized protein</fullName>
    </submittedName>
</protein>
<dbReference type="EMBL" id="MU826830">
    <property type="protein sequence ID" value="KAJ7373740.1"/>
    <property type="molecule type" value="Genomic_DNA"/>
</dbReference>
<accession>A0A9X0CS70</accession>
<dbReference type="Proteomes" id="UP001163046">
    <property type="component" value="Unassembled WGS sequence"/>
</dbReference>